<dbReference type="InterPro" id="IPR039420">
    <property type="entry name" value="WalR-like"/>
</dbReference>
<dbReference type="PROSITE" id="PS00622">
    <property type="entry name" value="HTH_LUXR_1"/>
    <property type="match status" value="1"/>
</dbReference>
<evidence type="ECO:0000259" key="8">
    <source>
        <dbReference type="PROSITE" id="PS50110"/>
    </source>
</evidence>
<protein>
    <submittedName>
        <fullName evidence="9">Chemotaxis protein CheY</fullName>
    </submittedName>
</protein>
<dbReference type="PROSITE" id="PS50110">
    <property type="entry name" value="RESPONSE_REGULATORY"/>
    <property type="match status" value="1"/>
</dbReference>
<dbReference type="GO" id="GO:0006355">
    <property type="term" value="P:regulation of DNA-templated transcription"/>
    <property type="evidence" value="ECO:0007669"/>
    <property type="project" value="InterPro"/>
</dbReference>
<evidence type="ECO:0000256" key="1">
    <source>
        <dbReference type="ARBA" id="ARBA00004496"/>
    </source>
</evidence>
<dbReference type="GO" id="GO:0005737">
    <property type="term" value="C:cytoplasm"/>
    <property type="evidence" value="ECO:0007669"/>
    <property type="project" value="UniProtKB-SubCell"/>
</dbReference>
<keyword evidence="5" id="KW-0804">Transcription</keyword>
<keyword evidence="3" id="KW-0805">Transcription regulation</keyword>
<dbReference type="InterPro" id="IPR000792">
    <property type="entry name" value="Tscrpt_reg_LuxR_C"/>
</dbReference>
<feature type="modified residue" description="4-aspartylphosphate" evidence="6">
    <location>
        <position position="54"/>
    </location>
</feature>
<dbReference type="SUPFAM" id="SSF52172">
    <property type="entry name" value="CheY-like"/>
    <property type="match status" value="1"/>
</dbReference>
<dbReference type="SMART" id="SM00448">
    <property type="entry name" value="REC"/>
    <property type="match status" value="1"/>
</dbReference>
<dbReference type="PANTHER" id="PTHR43214:SF43">
    <property type="entry name" value="TWO-COMPONENT RESPONSE REGULATOR"/>
    <property type="match status" value="1"/>
</dbReference>
<evidence type="ECO:0000313" key="10">
    <source>
        <dbReference type="Proteomes" id="UP000032512"/>
    </source>
</evidence>
<evidence type="ECO:0000313" key="9">
    <source>
        <dbReference type="EMBL" id="KIY22822.1"/>
    </source>
</evidence>
<comment type="caution">
    <text evidence="9">The sequence shown here is derived from an EMBL/GenBank/DDBJ whole genome shotgun (WGS) entry which is preliminary data.</text>
</comment>
<dbReference type="Proteomes" id="UP000032512">
    <property type="component" value="Unassembled WGS sequence"/>
</dbReference>
<evidence type="ECO:0000259" key="7">
    <source>
        <dbReference type="PROSITE" id="PS50043"/>
    </source>
</evidence>
<evidence type="ECO:0000256" key="2">
    <source>
        <dbReference type="ARBA" id="ARBA00022553"/>
    </source>
</evidence>
<dbReference type="InterPro" id="IPR001789">
    <property type="entry name" value="Sig_transdc_resp-reg_receiver"/>
</dbReference>
<name>A0A0D6ZBF3_9BACI</name>
<comment type="subcellular location">
    <subcellularLocation>
        <location evidence="1">Cytoplasm</location>
    </subcellularLocation>
</comment>
<dbReference type="SUPFAM" id="SSF46894">
    <property type="entry name" value="C-terminal effector domain of the bipartite response regulators"/>
    <property type="match status" value="1"/>
</dbReference>
<dbReference type="Pfam" id="PF00072">
    <property type="entry name" value="Response_reg"/>
    <property type="match status" value="1"/>
</dbReference>
<dbReference type="Pfam" id="PF00196">
    <property type="entry name" value="GerE"/>
    <property type="match status" value="1"/>
</dbReference>
<proteinExistence type="predicted"/>
<dbReference type="SMART" id="SM00421">
    <property type="entry name" value="HTH_LUXR"/>
    <property type="match status" value="1"/>
</dbReference>
<dbReference type="OrthoDB" id="9780153at2"/>
<keyword evidence="2 6" id="KW-0597">Phosphoprotein</keyword>
<dbReference type="PRINTS" id="PR00038">
    <property type="entry name" value="HTHLUXR"/>
</dbReference>
<dbReference type="PATRIC" id="fig|285983.3.peg.3819"/>
<organism evidence="9 10">
    <name type="scientific">Mesobacillus subterraneus</name>
    <dbReference type="NCBI Taxonomy" id="285983"/>
    <lineage>
        <taxon>Bacteria</taxon>
        <taxon>Bacillati</taxon>
        <taxon>Bacillota</taxon>
        <taxon>Bacilli</taxon>
        <taxon>Bacillales</taxon>
        <taxon>Bacillaceae</taxon>
        <taxon>Mesobacillus</taxon>
    </lineage>
</organism>
<dbReference type="CDD" id="cd06170">
    <property type="entry name" value="LuxR_C_like"/>
    <property type="match status" value="1"/>
</dbReference>
<evidence type="ECO:0000256" key="4">
    <source>
        <dbReference type="ARBA" id="ARBA00023125"/>
    </source>
</evidence>
<evidence type="ECO:0000256" key="3">
    <source>
        <dbReference type="ARBA" id="ARBA00023015"/>
    </source>
</evidence>
<keyword evidence="4" id="KW-0238">DNA-binding</keyword>
<dbReference type="RefSeq" id="WP_044392151.1">
    <property type="nucleotide sequence ID" value="NZ_JXIQ01000036.1"/>
</dbReference>
<dbReference type="GO" id="GO:0003677">
    <property type="term" value="F:DNA binding"/>
    <property type="evidence" value="ECO:0007669"/>
    <property type="project" value="UniProtKB-KW"/>
</dbReference>
<dbReference type="AlphaFoldDB" id="A0A0D6ZBF3"/>
<reference evidence="9 10" key="1">
    <citation type="submission" date="2015-01" db="EMBL/GenBank/DDBJ databases">
        <title>Draft genome sequences of the supercritical CO2 tolerant bacteria Bacillus subterraneus MITOT1 and Bacillus cereus MIT0214.</title>
        <authorList>
            <person name="Peet K.C."/>
            <person name="Thompson J.R."/>
        </authorList>
    </citation>
    <scope>NUCLEOTIDE SEQUENCE [LARGE SCALE GENOMIC DNA]</scope>
    <source>
        <strain evidence="9 10">MITOT1</strain>
    </source>
</reference>
<evidence type="ECO:0000256" key="5">
    <source>
        <dbReference type="ARBA" id="ARBA00023163"/>
    </source>
</evidence>
<dbReference type="InterPro" id="IPR011006">
    <property type="entry name" value="CheY-like_superfamily"/>
</dbReference>
<dbReference type="CDD" id="cd17535">
    <property type="entry name" value="REC_NarL-like"/>
    <property type="match status" value="1"/>
</dbReference>
<sequence length="212" mass="24110">MIKVLVVDDHILIRKGIILLLEAYSDIEVVGEAGDGEEAIILAAKTNPDVILMDISMPNGLDGFMASQEIMHQNKETKVILLTMHDEEVYLRKAIDINVQGYIMKKSQSSELFEAITTVYRGNRYYKAGIPSEQLDKLFDLKGENDASVLTIREQEIVRFVILGYTNKQVSEKLHISPKTVENHKANIMTKLNLKNKSDLIQYGLNNYYYNL</sequence>
<feature type="domain" description="Response regulatory" evidence="8">
    <location>
        <begin position="3"/>
        <end position="120"/>
    </location>
</feature>
<dbReference type="Gene3D" id="3.40.50.2300">
    <property type="match status" value="1"/>
</dbReference>
<dbReference type="EMBL" id="JXIQ01000036">
    <property type="protein sequence ID" value="KIY22822.1"/>
    <property type="molecule type" value="Genomic_DNA"/>
</dbReference>
<feature type="domain" description="HTH luxR-type" evidence="7">
    <location>
        <begin position="143"/>
        <end position="208"/>
    </location>
</feature>
<gene>
    <name evidence="9" type="ORF">UB32_06315</name>
</gene>
<evidence type="ECO:0000256" key="6">
    <source>
        <dbReference type="PROSITE-ProRule" id="PRU00169"/>
    </source>
</evidence>
<accession>A0A0D6ZBF3</accession>
<dbReference type="InterPro" id="IPR016032">
    <property type="entry name" value="Sig_transdc_resp-reg_C-effctor"/>
</dbReference>
<dbReference type="GO" id="GO:0000160">
    <property type="term" value="P:phosphorelay signal transduction system"/>
    <property type="evidence" value="ECO:0007669"/>
    <property type="project" value="InterPro"/>
</dbReference>
<keyword evidence="10" id="KW-1185">Reference proteome</keyword>
<dbReference type="PROSITE" id="PS50043">
    <property type="entry name" value="HTH_LUXR_2"/>
    <property type="match status" value="1"/>
</dbReference>
<dbReference type="PANTHER" id="PTHR43214">
    <property type="entry name" value="TWO-COMPONENT RESPONSE REGULATOR"/>
    <property type="match status" value="1"/>
</dbReference>
<dbReference type="InterPro" id="IPR058245">
    <property type="entry name" value="NreC/VraR/RcsB-like_REC"/>
</dbReference>